<keyword evidence="4" id="KW-0677">Repeat</keyword>
<feature type="disulfide bond" evidence="10">
    <location>
        <begin position="147"/>
        <end position="159"/>
    </location>
</feature>
<dbReference type="AlphaFoldDB" id="A0A0L8HUC8"/>
<keyword evidence="2" id="KW-0812">Transmembrane</keyword>
<dbReference type="InterPro" id="IPR036055">
    <property type="entry name" value="LDL_receptor-like_sf"/>
</dbReference>
<feature type="disulfide bond" evidence="10">
    <location>
        <begin position="127"/>
        <end position="142"/>
    </location>
</feature>
<evidence type="ECO:0000256" key="2">
    <source>
        <dbReference type="ARBA" id="ARBA00022692"/>
    </source>
</evidence>
<evidence type="ECO:0000256" key="7">
    <source>
        <dbReference type="ARBA" id="ARBA00023157"/>
    </source>
</evidence>
<keyword evidence="7 10" id="KW-1015">Disulfide bond</keyword>
<dbReference type="PRINTS" id="PR00261">
    <property type="entry name" value="LDLRECEPTOR"/>
</dbReference>
<feature type="disulfide bond" evidence="10">
    <location>
        <begin position="154"/>
        <end position="172"/>
    </location>
</feature>
<keyword evidence="3" id="KW-0732">Signal</keyword>
<dbReference type="OrthoDB" id="6022531at2759"/>
<accession>A0A0L8HUC8</accession>
<feature type="region of interest" description="Disordered" evidence="11">
    <location>
        <begin position="332"/>
        <end position="382"/>
    </location>
</feature>
<evidence type="ECO:0000256" key="6">
    <source>
        <dbReference type="ARBA" id="ARBA00023136"/>
    </source>
</evidence>
<feature type="disulfide bond" evidence="10">
    <location>
        <begin position="115"/>
        <end position="133"/>
    </location>
</feature>
<proteinExistence type="predicted"/>
<comment type="subcellular location">
    <subcellularLocation>
        <location evidence="1">Membrane</location>
        <topology evidence="1">Single-pass membrane protein</topology>
    </subcellularLocation>
</comment>
<feature type="disulfide bond" evidence="10">
    <location>
        <begin position="275"/>
        <end position="287"/>
    </location>
</feature>
<evidence type="ECO:0000256" key="4">
    <source>
        <dbReference type="ARBA" id="ARBA00022737"/>
    </source>
</evidence>
<keyword evidence="9" id="KW-0325">Glycoprotein</keyword>
<feature type="disulfide bond" evidence="10">
    <location>
        <begin position="166"/>
        <end position="181"/>
    </location>
</feature>
<feature type="disulfide bond" evidence="10">
    <location>
        <begin position="294"/>
        <end position="309"/>
    </location>
</feature>
<dbReference type="Gene3D" id="4.10.400.10">
    <property type="entry name" value="Low-density Lipoprotein Receptor"/>
    <property type="match status" value="4"/>
</dbReference>
<feature type="disulfide bond" evidence="10">
    <location>
        <begin position="108"/>
        <end position="120"/>
    </location>
</feature>
<evidence type="ECO:0000256" key="11">
    <source>
        <dbReference type="SAM" id="MobiDB-lite"/>
    </source>
</evidence>
<evidence type="ECO:0000256" key="5">
    <source>
        <dbReference type="ARBA" id="ARBA00022989"/>
    </source>
</evidence>
<dbReference type="PANTHER" id="PTHR22722">
    <property type="entry name" value="LOW-DENSITY LIPOPROTEIN RECEPTOR-RELATED PROTEIN 2-RELATED"/>
    <property type="match status" value="1"/>
</dbReference>
<sequence>MLHKLLREQLKTLFSDGINKLVDPGNSYTELKSVKRTRSSDQLPQPECSDTTWSAKATIYASFLIPCQTENAFTCDETSKECISAEQKCNGISECSNGFDESVKTCGCLPHEFQCNETNCVDLVKRCDTVQDCDAGEDEVNCESYVCPVHRTKCKNYLCVPSTAMCNFIDDCGDNSDEENCSRLRRRGFQLIRSTEQPAREINVQVTEHSTDTCTLNVVLGDIQCDKADPLNCRHNRNRKQECFRSINTHNARSENRNRNPMTIYFFLLSEYRSCYLAEFRCNNSECIPESLLCDGIQDCVDGSDETECAFVIHSPIGGNNNYNYCGRKIEMPRGDKPKEMSRGDTPKGNMFEEVSSATEGSPSDTEEELFPSLPSGTTKEKSNIVSKRVINVPSVQKENNNDIRKYNEIIGKDGNVAKVQPPERLLQEEKKKVILYKTYNLSRKIDKISKGTAGKYLKAMWCDIDYITRGKKFGTVEMRMRNASQHSVKTLKTEDVGLIPMYMGMRTSRIRIGRIPPEIDLMWLVMAVVMNPEEKITLPHAFKDLH</sequence>
<dbReference type="SMART" id="SM00192">
    <property type="entry name" value="LDLa"/>
    <property type="match status" value="4"/>
</dbReference>
<protein>
    <submittedName>
        <fullName evidence="12">Uncharacterized protein</fullName>
    </submittedName>
</protein>
<dbReference type="EMBL" id="KQ417281">
    <property type="protein sequence ID" value="KOF92799.1"/>
    <property type="molecule type" value="Genomic_DNA"/>
</dbReference>
<dbReference type="PROSITE" id="PS01209">
    <property type="entry name" value="LDLRA_1"/>
    <property type="match status" value="1"/>
</dbReference>
<evidence type="ECO:0000256" key="3">
    <source>
        <dbReference type="ARBA" id="ARBA00022729"/>
    </source>
</evidence>
<feature type="compositionally biased region" description="Basic and acidic residues" evidence="11">
    <location>
        <begin position="332"/>
        <end position="346"/>
    </location>
</feature>
<name>A0A0L8HUC8_OCTBM</name>
<dbReference type="InterPro" id="IPR023415">
    <property type="entry name" value="LDLR_class-A_CS"/>
</dbReference>
<dbReference type="InterPro" id="IPR051221">
    <property type="entry name" value="LDLR-related"/>
</dbReference>
<dbReference type="Pfam" id="PF00057">
    <property type="entry name" value="Ldl_recept_a"/>
    <property type="match status" value="3"/>
</dbReference>
<reference evidence="12" key="1">
    <citation type="submission" date="2015-07" db="EMBL/GenBank/DDBJ databases">
        <title>MeaNS - Measles Nucleotide Surveillance Program.</title>
        <authorList>
            <person name="Tran T."/>
            <person name="Druce J."/>
        </authorList>
    </citation>
    <scope>NUCLEOTIDE SEQUENCE</scope>
    <source>
        <strain evidence="12">UCB-OBI-ISO-001</strain>
        <tissue evidence="12">Gonad</tissue>
    </source>
</reference>
<dbReference type="InterPro" id="IPR002172">
    <property type="entry name" value="LDrepeatLR_classA_rpt"/>
</dbReference>
<dbReference type="GO" id="GO:0016324">
    <property type="term" value="C:apical plasma membrane"/>
    <property type="evidence" value="ECO:0007669"/>
    <property type="project" value="TreeGrafter"/>
</dbReference>
<evidence type="ECO:0000256" key="8">
    <source>
        <dbReference type="ARBA" id="ARBA00023170"/>
    </source>
</evidence>
<evidence type="ECO:0000256" key="10">
    <source>
        <dbReference type="PROSITE-ProRule" id="PRU00124"/>
    </source>
</evidence>
<dbReference type="SUPFAM" id="SSF57424">
    <property type="entry name" value="LDL receptor-like module"/>
    <property type="match status" value="4"/>
</dbReference>
<organism evidence="12">
    <name type="scientific">Octopus bimaculoides</name>
    <name type="common">California two-spotted octopus</name>
    <dbReference type="NCBI Taxonomy" id="37653"/>
    <lineage>
        <taxon>Eukaryota</taxon>
        <taxon>Metazoa</taxon>
        <taxon>Spiralia</taxon>
        <taxon>Lophotrochozoa</taxon>
        <taxon>Mollusca</taxon>
        <taxon>Cephalopoda</taxon>
        <taxon>Coleoidea</taxon>
        <taxon>Octopodiformes</taxon>
        <taxon>Octopoda</taxon>
        <taxon>Incirrata</taxon>
        <taxon>Octopodidae</taxon>
        <taxon>Octopus</taxon>
    </lineage>
</organism>
<dbReference type="FunFam" id="4.10.400.10:FF:000034">
    <property type="entry name" value="Low-density lipoprotein receptor-related protein 2"/>
    <property type="match status" value="1"/>
</dbReference>
<keyword evidence="8" id="KW-0675">Receptor</keyword>
<dbReference type="PANTHER" id="PTHR22722:SF14">
    <property type="entry name" value="MEGALIN, ISOFORM A"/>
    <property type="match status" value="1"/>
</dbReference>
<gene>
    <name evidence="12" type="ORF">OCBIM_22005884mg</name>
</gene>
<evidence type="ECO:0000256" key="9">
    <source>
        <dbReference type="ARBA" id="ARBA00023180"/>
    </source>
</evidence>
<keyword evidence="5" id="KW-1133">Transmembrane helix</keyword>
<dbReference type="PROSITE" id="PS50068">
    <property type="entry name" value="LDLRA_2"/>
    <property type="match status" value="4"/>
</dbReference>
<evidence type="ECO:0000313" key="12">
    <source>
        <dbReference type="EMBL" id="KOF92799.1"/>
    </source>
</evidence>
<dbReference type="GO" id="GO:0042562">
    <property type="term" value="F:hormone binding"/>
    <property type="evidence" value="ECO:0007669"/>
    <property type="project" value="TreeGrafter"/>
</dbReference>
<dbReference type="GO" id="GO:0043235">
    <property type="term" value="C:receptor complex"/>
    <property type="evidence" value="ECO:0007669"/>
    <property type="project" value="TreeGrafter"/>
</dbReference>
<dbReference type="GO" id="GO:0006898">
    <property type="term" value="P:receptor-mediated endocytosis"/>
    <property type="evidence" value="ECO:0007669"/>
    <property type="project" value="TreeGrafter"/>
</dbReference>
<feature type="disulfide bond" evidence="10">
    <location>
        <begin position="282"/>
        <end position="300"/>
    </location>
</feature>
<dbReference type="CDD" id="cd00112">
    <property type="entry name" value="LDLa"/>
    <property type="match status" value="4"/>
</dbReference>
<dbReference type="STRING" id="37653.A0A0L8HUC8"/>
<keyword evidence="6" id="KW-0472">Membrane</keyword>
<comment type="caution">
    <text evidence="10">Lacks conserved residue(s) required for the propagation of feature annotation.</text>
</comment>
<evidence type="ECO:0000256" key="1">
    <source>
        <dbReference type="ARBA" id="ARBA00004167"/>
    </source>
</evidence>